<evidence type="ECO:0000313" key="14">
    <source>
        <dbReference type="EMBL" id="GAA1983428.1"/>
    </source>
</evidence>
<dbReference type="EC" id="4.2.1.20" evidence="6"/>
<keyword evidence="10" id="KW-0057">Aromatic amino acid biosynthesis</keyword>
<accession>A0ABN2SAR7</accession>
<dbReference type="PROSITE" id="PS00168">
    <property type="entry name" value="TRP_SYNTHASE_BETA"/>
    <property type="match status" value="1"/>
</dbReference>
<dbReference type="InterPro" id="IPR001926">
    <property type="entry name" value="TrpB-like_PALP"/>
</dbReference>
<dbReference type="PANTHER" id="PTHR48077:SF6">
    <property type="entry name" value="TRYPTOPHAN SYNTHASE"/>
    <property type="match status" value="1"/>
</dbReference>
<dbReference type="PIRSF" id="PIRSF500824">
    <property type="entry name" value="TrpB_prok"/>
    <property type="match status" value="1"/>
</dbReference>
<evidence type="ECO:0000256" key="7">
    <source>
        <dbReference type="ARBA" id="ARBA00022605"/>
    </source>
</evidence>
<evidence type="ECO:0000256" key="10">
    <source>
        <dbReference type="ARBA" id="ARBA00023141"/>
    </source>
</evidence>
<comment type="pathway">
    <text evidence="3">Amino-acid biosynthesis; L-tryptophan biosynthesis; L-tryptophan from chorismate: step 5/5.</text>
</comment>
<keyword evidence="11" id="KW-0456">Lyase</keyword>
<evidence type="ECO:0000256" key="4">
    <source>
        <dbReference type="ARBA" id="ARBA00009982"/>
    </source>
</evidence>
<sequence>MSASVSVPTHWYNVVAELAGYVAEERRPALQVGSHGIRPQLPLSIYRQSVSDEPFIEIPAEVRAQYERWRPTPLVRAHRLERLLNTPARIYYKCEAASPSGSHKLNSAVAQAYYYKKAGVRGLVTGTGAGQWGTALSMACAAYGLECTVYMVRCSYEQKPQRRVLMELNGAHVVPSPSVTTEAGRSILADDPDCPGSLSVASSEAHEFAQDGEGIRYSAGSGDNHVLLHQTVIGQEAVAQMEALGDYPDTVVAALGAGSNFAGIAMPFHRQARITGRPTRLVAVEPRSCPKLTRGVYTWDHHDALGNTPMSKMYTLGHTFIPSPIHAGGLRYHGAAPVISWMYHEGLIEAVALGQSEVFAAGVTFARAEQLIPAPESAHAIAHVIDRAVRARETGTPETILFNLSGHGLMDLGSYDKYLNGLLESDSAADAEVELALARLSTTSV</sequence>
<gene>
    <name evidence="14" type="ORF">GCM10009838_51450</name>
</gene>
<organism evidence="14 15">
    <name type="scientific">Catenulispora subtropica</name>
    <dbReference type="NCBI Taxonomy" id="450798"/>
    <lineage>
        <taxon>Bacteria</taxon>
        <taxon>Bacillati</taxon>
        <taxon>Actinomycetota</taxon>
        <taxon>Actinomycetes</taxon>
        <taxon>Catenulisporales</taxon>
        <taxon>Catenulisporaceae</taxon>
        <taxon>Catenulispora</taxon>
    </lineage>
</organism>
<keyword evidence="15" id="KW-1185">Reference proteome</keyword>
<dbReference type="PANTHER" id="PTHR48077">
    <property type="entry name" value="TRYPTOPHAN SYNTHASE-RELATED"/>
    <property type="match status" value="1"/>
</dbReference>
<dbReference type="Pfam" id="PF00291">
    <property type="entry name" value="PALP"/>
    <property type="match status" value="1"/>
</dbReference>
<evidence type="ECO:0000256" key="8">
    <source>
        <dbReference type="ARBA" id="ARBA00022822"/>
    </source>
</evidence>
<evidence type="ECO:0000313" key="15">
    <source>
        <dbReference type="Proteomes" id="UP001499854"/>
    </source>
</evidence>
<feature type="domain" description="Tryptophan synthase beta chain-like PALP" evidence="13">
    <location>
        <begin position="69"/>
        <end position="406"/>
    </location>
</feature>
<evidence type="ECO:0000256" key="1">
    <source>
        <dbReference type="ARBA" id="ARBA00001933"/>
    </source>
</evidence>
<dbReference type="InterPro" id="IPR023026">
    <property type="entry name" value="Trp_synth_beta/beta-like"/>
</dbReference>
<reference evidence="14 15" key="1">
    <citation type="journal article" date="2019" name="Int. J. Syst. Evol. Microbiol.">
        <title>The Global Catalogue of Microorganisms (GCM) 10K type strain sequencing project: providing services to taxonomists for standard genome sequencing and annotation.</title>
        <authorList>
            <consortium name="The Broad Institute Genomics Platform"/>
            <consortium name="The Broad Institute Genome Sequencing Center for Infectious Disease"/>
            <person name="Wu L."/>
            <person name="Ma J."/>
        </authorList>
    </citation>
    <scope>NUCLEOTIDE SEQUENCE [LARGE SCALE GENOMIC DNA]</scope>
    <source>
        <strain evidence="14 15">JCM 16013</strain>
    </source>
</reference>
<dbReference type="Proteomes" id="UP001499854">
    <property type="component" value="Unassembled WGS sequence"/>
</dbReference>
<evidence type="ECO:0000256" key="12">
    <source>
        <dbReference type="ARBA" id="ARBA00049047"/>
    </source>
</evidence>
<keyword evidence="8" id="KW-0822">Tryptophan biosynthesis</keyword>
<dbReference type="EMBL" id="BAAAQM010000031">
    <property type="protein sequence ID" value="GAA1983428.1"/>
    <property type="molecule type" value="Genomic_DNA"/>
</dbReference>
<dbReference type="InterPro" id="IPR006316">
    <property type="entry name" value="Trp_synth_b-like"/>
</dbReference>
<dbReference type="InterPro" id="IPR036052">
    <property type="entry name" value="TrpB-like_PALP_sf"/>
</dbReference>
<evidence type="ECO:0000256" key="11">
    <source>
        <dbReference type="ARBA" id="ARBA00023239"/>
    </source>
</evidence>
<dbReference type="Gene3D" id="3.40.50.1100">
    <property type="match status" value="2"/>
</dbReference>
<dbReference type="InterPro" id="IPR006653">
    <property type="entry name" value="Trp_synth_b_CS"/>
</dbReference>
<dbReference type="PIRSF" id="PIRSF001413">
    <property type="entry name" value="Trp_syn_beta"/>
    <property type="match status" value="1"/>
</dbReference>
<dbReference type="SUPFAM" id="SSF53686">
    <property type="entry name" value="Tryptophan synthase beta subunit-like PLP-dependent enzymes"/>
    <property type="match status" value="1"/>
</dbReference>
<comment type="similarity">
    <text evidence="4">Belongs to the TrpB family.</text>
</comment>
<comment type="catalytic activity">
    <reaction evidence="12">
        <text>(1S,2R)-1-C-(indol-3-yl)glycerol 3-phosphate + L-serine = D-glyceraldehyde 3-phosphate + L-tryptophan + H2O</text>
        <dbReference type="Rhea" id="RHEA:10532"/>
        <dbReference type="ChEBI" id="CHEBI:15377"/>
        <dbReference type="ChEBI" id="CHEBI:33384"/>
        <dbReference type="ChEBI" id="CHEBI:57912"/>
        <dbReference type="ChEBI" id="CHEBI:58866"/>
        <dbReference type="ChEBI" id="CHEBI:59776"/>
        <dbReference type="EC" id="4.2.1.20"/>
    </reaction>
</comment>
<proteinExistence type="inferred from homology"/>
<name>A0ABN2SAR7_9ACTN</name>
<comment type="cofactor">
    <cofactor evidence="1">
        <name>pyridoxal 5'-phosphate</name>
        <dbReference type="ChEBI" id="CHEBI:597326"/>
    </cofactor>
</comment>
<evidence type="ECO:0000256" key="5">
    <source>
        <dbReference type="ARBA" id="ARBA00011270"/>
    </source>
</evidence>
<evidence type="ECO:0000256" key="2">
    <source>
        <dbReference type="ARBA" id="ARBA00002786"/>
    </source>
</evidence>
<evidence type="ECO:0000256" key="9">
    <source>
        <dbReference type="ARBA" id="ARBA00022898"/>
    </source>
</evidence>
<comment type="function">
    <text evidence="2">The beta subunit is responsible for the synthesis of L-tryptophan from indole and L-serine.</text>
</comment>
<keyword evidence="7" id="KW-0028">Amino-acid biosynthesis</keyword>
<dbReference type="NCBIfam" id="TIGR01415">
    <property type="entry name" value="trpB_rel"/>
    <property type="match status" value="1"/>
</dbReference>
<dbReference type="NCBIfam" id="NF009057">
    <property type="entry name" value="PRK12391.1"/>
    <property type="match status" value="1"/>
</dbReference>
<comment type="caution">
    <text evidence="14">The sequence shown here is derived from an EMBL/GenBank/DDBJ whole genome shotgun (WGS) entry which is preliminary data.</text>
</comment>
<evidence type="ECO:0000256" key="3">
    <source>
        <dbReference type="ARBA" id="ARBA00004733"/>
    </source>
</evidence>
<comment type="subunit">
    <text evidence="5">Tetramer of two alpha and two beta chains.</text>
</comment>
<evidence type="ECO:0000256" key="6">
    <source>
        <dbReference type="ARBA" id="ARBA00012043"/>
    </source>
</evidence>
<evidence type="ECO:0000259" key="13">
    <source>
        <dbReference type="Pfam" id="PF00291"/>
    </source>
</evidence>
<keyword evidence="9" id="KW-0663">Pyridoxal phosphate</keyword>
<protein>
    <recommendedName>
        <fullName evidence="6">tryptophan synthase</fullName>
        <ecNumber evidence="6">4.2.1.20</ecNumber>
    </recommendedName>
</protein>